<protein>
    <recommendedName>
        <fullName evidence="2">AbiEi antitoxin N-terminal domain-containing protein</fullName>
    </recommendedName>
</protein>
<sequence>MIDERTLHRLGGIASVLQLRATGATSDELTAAVRTGRLRRLRRGVYALPEAPTAAVTAVLARGRLSCVSAARTYGLWAGPDPRLHLQFSGHARAGPVESPHVRHWLPTERSAEVWRVTLADCLRSVARCADEETAVAVFDTALTAGLVTLRVLRAVLSGQPVNVRRRWMLARPGSDSGVESIVRQRLQARGHVVEQQVHVDGVGRVDMRLAARGSPRLRVSAAQVTEDWTAVLDILDRILTRSAHSANSQDRRDQLGAPPCFIH</sequence>
<comment type="caution">
    <text evidence="3">The sequence shown here is derived from an EMBL/GenBank/DDBJ whole genome shotgun (WGS) entry which is preliminary data.</text>
</comment>
<proteinExistence type="predicted"/>
<dbReference type="RefSeq" id="WP_301220041.1">
    <property type="nucleotide sequence ID" value="NZ_JAROCB010000004.1"/>
</dbReference>
<feature type="region of interest" description="Disordered" evidence="1">
    <location>
        <begin position="244"/>
        <end position="264"/>
    </location>
</feature>
<evidence type="ECO:0000313" key="3">
    <source>
        <dbReference type="EMBL" id="MDN4598696.1"/>
    </source>
</evidence>
<dbReference type="Proteomes" id="UP001174210">
    <property type="component" value="Unassembled WGS sequence"/>
</dbReference>
<feature type="domain" description="AbiEi antitoxin N-terminal" evidence="2">
    <location>
        <begin position="7"/>
        <end position="49"/>
    </location>
</feature>
<name>A0ABT8J263_9MICO</name>
<evidence type="ECO:0000256" key="1">
    <source>
        <dbReference type="SAM" id="MobiDB-lite"/>
    </source>
</evidence>
<evidence type="ECO:0000259" key="2">
    <source>
        <dbReference type="Pfam" id="PF13338"/>
    </source>
</evidence>
<dbReference type="InterPro" id="IPR025159">
    <property type="entry name" value="AbiEi_N"/>
</dbReference>
<accession>A0ABT8J263</accession>
<reference evidence="3" key="1">
    <citation type="submission" date="2023-03" db="EMBL/GenBank/DDBJ databases">
        <title>MT1 and MT2 Draft Genomes of Novel Species.</title>
        <authorList>
            <person name="Venkateswaran K."/>
        </authorList>
    </citation>
    <scope>NUCLEOTIDE SEQUENCE</scope>
    <source>
        <strain evidence="3">F6_8S_P_1A</strain>
    </source>
</reference>
<keyword evidence="4" id="KW-1185">Reference proteome</keyword>
<evidence type="ECO:0000313" key="4">
    <source>
        <dbReference type="Proteomes" id="UP001174210"/>
    </source>
</evidence>
<organism evidence="3 4">
    <name type="scientific">Leifsonia virtsii</name>
    <dbReference type="NCBI Taxonomy" id="3035915"/>
    <lineage>
        <taxon>Bacteria</taxon>
        <taxon>Bacillati</taxon>
        <taxon>Actinomycetota</taxon>
        <taxon>Actinomycetes</taxon>
        <taxon>Micrococcales</taxon>
        <taxon>Microbacteriaceae</taxon>
        <taxon>Leifsonia</taxon>
    </lineage>
</organism>
<gene>
    <name evidence="3" type="ORF">P5G59_16200</name>
</gene>
<dbReference type="Pfam" id="PF13338">
    <property type="entry name" value="AbiEi_4"/>
    <property type="match status" value="1"/>
</dbReference>
<dbReference type="EMBL" id="JAROCB010000004">
    <property type="protein sequence ID" value="MDN4598696.1"/>
    <property type="molecule type" value="Genomic_DNA"/>
</dbReference>